<dbReference type="EMBL" id="BPVZ01000140">
    <property type="protein sequence ID" value="GKV40315.1"/>
    <property type="molecule type" value="Genomic_DNA"/>
</dbReference>
<evidence type="ECO:0000256" key="1">
    <source>
        <dbReference type="SAM" id="MobiDB-lite"/>
    </source>
</evidence>
<gene>
    <name evidence="4" type="ORF">SLEP1_g47975</name>
</gene>
<keyword evidence="2" id="KW-0812">Transmembrane</keyword>
<dbReference type="Proteomes" id="UP001054252">
    <property type="component" value="Unassembled WGS sequence"/>
</dbReference>
<name>A0AAV5LS75_9ROSI</name>
<feature type="region of interest" description="Disordered" evidence="1">
    <location>
        <begin position="687"/>
        <end position="829"/>
    </location>
</feature>
<feature type="transmembrane region" description="Helical" evidence="2">
    <location>
        <begin position="323"/>
        <end position="346"/>
    </location>
</feature>
<dbReference type="PANTHER" id="PTHR31325">
    <property type="entry name" value="OS01G0798800 PROTEIN-RELATED"/>
    <property type="match status" value="1"/>
</dbReference>
<dbReference type="AlphaFoldDB" id="A0AAV5LS75"/>
<feature type="transmembrane region" description="Helical" evidence="2">
    <location>
        <begin position="50"/>
        <end position="71"/>
    </location>
</feature>
<dbReference type="Pfam" id="PF04578">
    <property type="entry name" value="DUF594"/>
    <property type="match status" value="1"/>
</dbReference>
<feature type="domain" description="DUF4220" evidence="3">
    <location>
        <begin position="53"/>
        <end position="380"/>
    </location>
</feature>
<evidence type="ECO:0000256" key="2">
    <source>
        <dbReference type="SAM" id="Phobius"/>
    </source>
</evidence>
<proteinExistence type="predicted"/>
<comment type="caution">
    <text evidence="4">The sequence shown here is derived from an EMBL/GenBank/DDBJ whole genome shotgun (WGS) entry which is preliminary data.</text>
</comment>
<organism evidence="4 5">
    <name type="scientific">Rubroshorea leprosula</name>
    <dbReference type="NCBI Taxonomy" id="152421"/>
    <lineage>
        <taxon>Eukaryota</taxon>
        <taxon>Viridiplantae</taxon>
        <taxon>Streptophyta</taxon>
        <taxon>Embryophyta</taxon>
        <taxon>Tracheophyta</taxon>
        <taxon>Spermatophyta</taxon>
        <taxon>Magnoliopsida</taxon>
        <taxon>eudicotyledons</taxon>
        <taxon>Gunneridae</taxon>
        <taxon>Pentapetalae</taxon>
        <taxon>rosids</taxon>
        <taxon>malvids</taxon>
        <taxon>Malvales</taxon>
        <taxon>Dipterocarpaceae</taxon>
        <taxon>Rubroshorea</taxon>
    </lineage>
</organism>
<dbReference type="InterPro" id="IPR025315">
    <property type="entry name" value="DUF4220"/>
</dbReference>
<feature type="compositionally biased region" description="Basic and acidic residues" evidence="1">
    <location>
        <begin position="704"/>
        <end position="823"/>
    </location>
</feature>
<keyword evidence="5" id="KW-1185">Reference proteome</keyword>
<dbReference type="Pfam" id="PF13968">
    <property type="entry name" value="DUF4220"/>
    <property type="match status" value="1"/>
</dbReference>
<feature type="transmembrane region" description="Helical" evidence="2">
    <location>
        <begin position="20"/>
        <end position="38"/>
    </location>
</feature>
<feature type="compositionally biased region" description="Basic and acidic residues" evidence="1">
    <location>
        <begin position="687"/>
        <end position="697"/>
    </location>
</feature>
<keyword evidence="2" id="KW-1133">Transmembrane helix</keyword>
<feature type="transmembrane region" description="Helical" evidence="2">
    <location>
        <begin position="288"/>
        <end position="311"/>
    </location>
</feature>
<dbReference type="InterPro" id="IPR007658">
    <property type="entry name" value="DUF594"/>
</dbReference>
<keyword evidence="2" id="KW-0472">Membrane</keyword>
<evidence type="ECO:0000259" key="3">
    <source>
        <dbReference type="Pfam" id="PF13968"/>
    </source>
</evidence>
<evidence type="ECO:0000313" key="4">
    <source>
        <dbReference type="EMBL" id="GKV40315.1"/>
    </source>
</evidence>
<accession>A0AAV5LS75</accession>
<sequence length="829" mass="95107">MGPSTAESMKKLWDTWNVRVLIIISLLVQSFLILFAPLRRQRGAIWVVKMSIWSAYLLADWLATFTIGLMLRAERSEILALWAPFLLLHLGGPDTITSFSLGDNDFWIRHLIGLMLQVNSTVYVFFQSLPENKLWLPTFLMLTAGIIKYAERTWAFYLASFDQFGNNWESPSGSLPVPILMPGSLFVPMLMPPIPPIPVQFVQGLKKPSIFGRSSELVRKDIISEAARRVGAIKNLLVGPPMSSMQKLSLHNATHQKDSHEMLRIIEIHLSLLYDLLHTKLPVVDSKIGYVCRTVNLGCILGALVSFPLLLRKHHHKLLKFDIWLTYVLLIGALALDLISILLLIFSDWIIIAHFRKEDSNEFINRRRWSNSIPQLNILACCFKSKDGDYSNKLIDFLGLNSFFENIRRLIQCVSSKDFVEDEAWNFIFSTVKEKYDAGNGVFHPGVLHGDTHDTNFAWSLDKFEYMESLLIWHIATEICYRIGGPDNSPSTSTSTSRSLGHRKICKLLSDYMFYLLVMEPTTVAASSNNLKMVFEGEKLDKTWRWPHVIRGEKGSKGTFDKDKDLDKLLVDEQEDVRKLLNKMKTDVDKLRFEQKLQINEFSRVTAACYLAKELLNQPSGCPWELMGRFWVEIVCYAANNCQPVVHARQVSRGGQLLTLVWLLINYLGLTPPPKEWYDVLERKEPTDQNKELKEPDVLEQNEPADKEKELKEPDVLEQKEPADKEKELKEPDVLEQKEPADKEKELKEPVHKLEQKEPVDRKKELKKPGVLEQKEPADKKKEPKEPTPTDQKKELKEAAHELELKESADQKNKLKEPAHELEMTSATS</sequence>
<reference evidence="4 5" key="1">
    <citation type="journal article" date="2021" name="Commun. Biol.">
        <title>The genome of Shorea leprosula (Dipterocarpaceae) highlights the ecological relevance of drought in aseasonal tropical rainforests.</title>
        <authorList>
            <person name="Ng K.K.S."/>
            <person name="Kobayashi M.J."/>
            <person name="Fawcett J.A."/>
            <person name="Hatakeyama M."/>
            <person name="Paape T."/>
            <person name="Ng C.H."/>
            <person name="Ang C.C."/>
            <person name="Tnah L.H."/>
            <person name="Lee C.T."/>
            <person name="Nishiyama T."/>
            <person name="Sese J."/>
            <person name="O'Brien M.J."/>
            <person name="Copetti D."/>
            <person name="Mohd Noor M.I."/>
            <person name="Ong R.C."/>
            <person name="Putra M."/>
            <person name="Sireger I.Z."/>
            <person name="Indrioko S."/>
            <person name="Kosugi Y."/>
            <person name="Izuno A."/>
            <person name="Isagi Y."/>
            <person name="Lee S.L."/>
            <person name="Shimizu K.K."/>
        </authorList>
    </citation>
    <scope>NUCLEOTIDE SEQUENCE [LARGE SCALE GENOMIC DNA]</scope>
    <source>
        <strain evidence="4">214</strain>
    </source>
</reference>
<evidence type="ECO:0000313" key="5">
    <source>
        <dbReference type="Proteomes" id="UP001054252"/>
    </source>
</evidence>
<protein>
    <recommendedName>
        <fullName evidence="3">DUF4220 domain-containing protein</fullName>
    </recommendedName>
</protein>